<keyword evidence="2" id="KW-1185">Reference proteome</keyword>
<dbReference type="EMBL" id="BGPR01023560">
    <property type="protein sequence ID" value="GBN90827.1"/>
    <property type="molecule type" value="Genomic_DNA"/>
</dbReference>
<accession>A0A4Y2SRI1</accession>
<name>A0A4Y2SRI1_ARAVE</name>
<dbReference type="Proteomes" id="UP000499080">
    <property type="component" value="Unassembled WGS sequence"/>
</dbReference>
<reference evidence="1 2" key="1">
    <citation type="journal article" date="2019" name="Sci. Rep.">
        <title>Orb-weaving spider Araneus ventricosus genome elucidates the spidroin gene catalogue.</title>
        <authorList>
            <person name="Kono N."/>
            <person name="Nakamura H."/>
            <person name="Ohtoshi R."/>
            <person name="Moran D.A.P."/>
            <person name="Shinohara A."/>
            <person name="Yoshida Y."/>
            <person name="Fujiwara M."/>
            <person name="Mori M."/>
            <person name="Tomita M."/>
            <person name="Arakawa K."/>
        </authorList>
    </citation>
    <scope>NUCLEOTIDE SEQUENCE [LARGE SCALE GENOMIC DNA]</scope>
</reference>
<protein>
    <submittedName>
        <fullName evidence="1">Uncharacterized protein</fullName>
    </submittedName>
</protein>
<evidence type="ECO:0000313" key="1">
    <source>
        <dbReference type="EMBL" id="GBN90827.1"/>
    </source>
</evidence>
<comment type="caution">
    <text evidence="1">The sequence shown here is derived from an EMBL/GenBank/DDBJ whole genome shotgun (WGS) entry which is preliminary data.</text>
</comment>
<proteinExistence type="predicted"/>
<sequence>MVKTNHSRIAKPPEILPKLLAGHTIGLLPERASISPRQMDPIIAVTVPSVTMVMDGDATLEADAPARHVMRLWRPPSCCKWIWNGTLARMGVDLGKRGIKKGVNKKLFQRRKE</sequence>
<dbReference type="AlphaFoldDB" id="A0A4Y2SRI1"/>
<gene>
    <name evidence="1" type="ORF">AVEN_125108_1</name>
</gene>
<evidence type="ECO:0000313" key="2">
    <source>
        <dbReference type="Proteomes" id="UP000499080"/>
    </source>
</evidence>
<organism evidence="1 2">
    <name type="scientific">Araneus ventricosus</name>
    <name type="common">Orbweaver spider</name>
    <name type="synonym">Epeira ventricosa</name>
    <dbReference type="NCBI Taxonomy" id="182803"/>
    <lineage>
        <taxon>Eukaryota</taxon>
        <taxon>Metazoa</taxon>
        <taxon>Ecdysozoa</taxon>
        <taxon>Arthropoda</taxon>
        <taxon>Chelicerata</taxon>
        <taxon>Arachnida</taxon>
        <taxon>Araneae</taxon>
        <taxon>Araneomorphae</taxon>
        <taxon>Entelegynae</taxon>
        <taxon>Araneoidea</taxon>
        <taxon>Araneidae</taxon>
        <taxon>Araneus</taxon>
    </lineage>
</organism>